<evidence type="ECO:0000256" key="2">
    <source>
        <dbReference type="ARBA" id="ARBA00023125"/>
    </source>
</evidence>
<evidence type="ECO:0000313" key="4">
    <source>
        <dbReference type="EMBL" id="KKL81326.1"/>
    </source>
</evidence>
<reference evidence="4" key="1">
    <citation type="journal article" date="2015" name="Nature">
        <title>Complex archaea that bridge the gap between prokaryotes and eukaryotes.</title>
        <authorList>
            <person name="Spang A."/>
            <person name="Saw J.H."/>
            <person name="Jorgensen S.L."/>
            <person name="Zaremba-Niedzwiedzka K."/>
            <person name="Martijn J."/>
            <person name="Lind A.E."/>
            <person name="van Eijk R."/>
            <person name="Schleper C."/>
            <person name="Guy L."/>
            <person name="Ettema T.J."/>
        </authorList>
    </citation>
    <scope>NUCLEOTIDE SEQUENCE</scope>
</reference>
<evidence type="ECO:0000259" key="3">
    <source>
        <dbReference type="Pfam" id="PF00772"/>
    </source>
</evidence>
<feature type="domain" description="DNA helicase DnaB-like N-terminal" evidence="3">
    <location>
        <begin position="20"/>
        <end position="54"/>
    </location>
</feature>
<evidence type="ECO:0000256" key="1">
    <source>
        <dbReference type="ARBA" id="ARBA00022705"/>
    </source>
</evidence>
<keyword evidence="1" id="KW-0235">DNA replication</keyword>
<sequence length="56" mass="6292">MQKEAESILGLILIQGDMPSKHKKILSAMNDVWSEDNPVDLVTLCNKLKDKGQLVR</sequence>
<dbReference type="InterPro" id="IPR036185">
    <property type="entry name" value="DNA_heli_DnaB-like_N_sf"/>
</dbReference>
<dbReference type="SUPFAM" id="SSF48024">
    <property type="entry name" value="N-terminal domain of DnaB helicase"/>
    <property type="match status" value="1"/>
</dbReference>
<proteinExistence type="predicted"/>
<dbReference type="AlphaFoldDB" id="A0A0F9FSQ4"/>
<protein>
    <recommendedName>
        <fullName evidence="3">DNA helicase DnaB-like N-terminal domain-containing protein</fullName>
    </recommendedName>
</protein>
<dbReference type="GO" id="GO:0003677">
    <property type="term" value="F:DNA binding"/>
    <property type="evidence" value="ECO:0007669"/>
    <property type="project" value="UniProtKB-KW"/>
</dbReference>
<dbReference type="GO" id="GO:0003678">
    <property type="term" value="F:DNA helicase activity"/>
    <property type="evidence" value="ECO:0007669"/>
    <property type="project" value="InterPro"/>
</dbReference>
<dbReference type="EMBL" id="LAZR01022594">
    <property type="protein sequence ID" value="KKL81326.1"/>
    <property type="molecule type" value="Genomic_DNA"/>
</dbReference>
<gene>
    <name evidence="4" type="ORF">LCGC14_1995870</name>
</gene>
<name>A0A0F9FSQ4_9ZZZZ</name>
<dbReference type="GO" id="GO:0006260">
    <property type="term" value="P:DNA replication"/>
    <property type="evidence" value="ECO:0007669"/>
    <property type="project" value="UniProtKB-KW"/>
</dbReference>
<dbReference type="GO" id="GO:0005524">
    <property type="term" value="F:ATP binding"/>
    <property type="evidence" value="ECO:0007669"/>
    <property type="project" value="InterPro"/>
</dbReference>
<accession>A0A0F9FSQ4</accession>
<keyword evidence="2" id="KW-0238">DNA-binding</keyword>
<comment type="caution">
    <text evidence="4">The sequence shown here is derived from an EMBL/GenBank/DDBJ whole genome shotgun (WGS) entry which is preliminary data.</text>
</comment>
<dbReference type="InterPro" id="IPR007693">
    <property type="entry name" value="DNA_helicase_DnaB-like_N"/>
</dbReference>
<dbReference type="Pfam" id="PF00772">
    <property type="entry name" value="DnaB"/>
    <property type="match status" value="1"/>
</dbReference>
<organism evidence="4">
    <name type="scientific">marine sediment metagenome</name>
    <dbReference type="NCBI Taxonomy" id="412755"/>
    <lineage>
        <taxon>unclassified sequences</taxon>
        <taxon>metagenomes</taxon>
        <taxon>ecological metagenomes</taxon>
    </lineage>
</organism>